<dbReference type="EC" id="1.14.-.-" evidence="7"/>
<dbReference type="GO" id="GO:0004497">
    <property type="term" value="F:monooxygenase activity"/>
    <property type="evidence" value="ECO:0007669"/>
    <property type="project" value="UniProtKB-KW"/>
</dbReference>
<evidence type="ECO:0000313" key="8">
    <source>
        <dbReference type="Proteomes" id="UP001382455"/>
    </source>
</evidence>
<evidence type="ECO:0000259" key="6">
    <source>
        <dbReference type="Pfam" id="PF00296"/>
    </source>
</evidence>
<comment type="similarity">
    <text evidence="5">Belongs to the NtaA/SnaA/DszA monooxygenase family.</text>
</comment>
<dbReference type="SUPFAM" id="SSF51679">
    <property type="entry name" value="Bacterial luciferase-like"/>
    <property type="match status" value="1"/>
</dbReference>
<evidence type="ECO:0000256" key="5">
    <source>
        <dbReference type="ARBA" id="ARBA00033748"/>
    </source>
</evidence>
<reference evidence="7 8" key="1">
    <citation type="submission" date="2023-12" db="EMBL/GenBank/DDBJ databases">
        <title>Friends and Foes: Symbiotic and Algicidal bacterial influence on Karenia brevis blooms.</title>
        <authorList>
            <person name="Fei C."/>
            <person name="Mohamed A.R."/>
            <person name="Booker A."/>
            <person name="Arshad M."/>
            <person name="Klass S."/>
            <person name="Ahn S."/>
            <person name="Gilbert P.M."/>
            <person name="Heil C.A."/>
            <person name="Martinez J.M."/>
            <person name="Amin S.A."/>
        </authorList>
    </citation>
    <scope>NUCLEOTIDE SEQUENCE [LARGE SCALE GENOMIC DNA]</scope>
    <source>
        <strain evidence="7 8">CE15</strain>
    </source>
</reference>
<dbReference type="PANTHER" id="PTHR30011:SF16">
    <property type="entry name" value="C2H2 FINGER DOMAIN TRANSCRIPTION FACTOR (EUROFUNG)-RELATED"/>
    <property type="match status" value="1"/>
</dbReference>
<sequence length="434" mass="47566">MTNKSMIIGLSLAPTWVSGSSWRQSDSQIEAFYDIDYYIDLAKRAEALKLDFVFRPDSLFVDYAELENSPGFSGLDPTLLLTAVATHTQRIGLITTASTTFNQPFHVARQLQSLNWISKGRIAWNIVTALDGQQNFGLEVMPPAEEKYTQAAEFTEIVKSLWQSFPNHSLCFNRDTGQYANSTQIQPINHNGNYFKVAGPLSIPAFKDETLPIVQAGASDTGKEFAATVAHAIFAATPNKQVAISLRNELRQRANKHGRDESDIRVLSGVSLFLAESEAQAKQLYSETQSSKSLSKRIGFIKQATGIDVSTLASDAVISAAMLQPVSVAPRSRTHAQLLRNKIEQQPITVDELLKSPEVAASSHWQIIGTVSQAADEIADWFNDGAIDGVILLPGGATSSLNLALDKLVPELINRGVFHNSYDSDTFLSHLRAK</sequence>
<dbReference type="RefSeq" id="WP_336435889.1">
    <property type="nucleotide sequence ID" value="NZ_JBAWKS010000001.1"/>
</dbReference>
<name>A0ABU8EV41_9GAMM</name>
<feature type="domain" description="Luciferase-like" evidence="6">
    <location>
        <begin position="33"/>
        <end position="324"/>
    </location>
</feature>
<comment type="caution">
    <text evidence="7">The sequence shown here is derived from an EMBL/GenBank/DDBJ whole genome shotgun (WGS) entry which is preliminary data.</text>
</comment>
<evidence type="ECO:0000256" key="2">
    <source>
        <dbReference type="ARBA" id="ARBA00022643"/>
    </source>
</evidence>
<dbReference type="InterPro" id="IPR011251">
    <property type="entry name" value="Luciferase-like_dom"/>
</dbReference>
<evidence type="ECO:0000256" key="4">
    <source>
        <dbReference type="ARBA" id="ARBA00023033"/>
    </source>
</evidence>
<dbReference type="Pfam" id="PF00296">
    <property type="entry name" value="Bac_luciferase"/>
    <property type="match status" value="1"/>
</dbReference>
<keyword evidence="8" id="KW-1185">Reference proteome</keyword>
<dbReference type="Gene3D" id="3.20.20.30">
    <property type="entry name" value="Luciferase-like domain"/>
    <property type="match status" value="1"/>
</dbReference>
<dbReference type="InterPro" id="IPR016215">
    <property type="entry name" value="NTA_MOA"/>
</dbReference>
<dbReference type="PANTHER" id="PTHR30011">
    <property type="entry name" value="ALKANESULFONATE MONOOXYGENASE-RELATED"/>
    <property type="match status" value="1"/>
</dbReference>
<dbReference type="Proteomes" id="UP001382455">
    <property type="component" value="Unassembled WGS sequence"/>
</dbReference>
<gene>
    <name evidence="7" type="ORF">WAE96_14300</name>
</gene>
<accession>A0ABU8EV41</accession>
<evidence type="ECO:0000256" key="1">
    <source>
        <dbReference type="ARBA" id="ARBA00022630"/>
    </source>
</evidence>
<evidence type="ECO:0000313" key="7">
    <source>
        <dbReference type="EMBL" id="MEI4550838.1"/>
    </source>
</evidence>
<evidence type="ECO:0000256" key="3">
    <source>
        <dbReference type="ARBA" id="ARBA00023002"/>
    </source>
</evidence>
<dbReference type="NCBIfam" id="TIGR03860">
    <property type="entry name" value="FMN_nitrolo"/>
    <property type="match status" value="1"/>
</dbReference>
<keyword evidence="1" id="KW-0285">Flavoprotein</keyword>
<dbReference type="InterPro" id="IPR036661">
    <property type="entry name" value="Luciferase-like_sf"/>
</dbReference>
<dbReference type="PIRSF" id="PIRSF000337">
    <property type="entry name" value="NTA_MOA"/>
    <property type="match status" value="1"/>
</dbReference>
<protein>
    <submittedName>
        <fullName evidence="7">NtaA/DmoA family FMN-dependent monooxygenase</fullName>
        <ecNumber evidence="7">1.14.-.-</ecNumber>
    </submittedName>
</protein>
<keyword evidence="2" id="KW-0288">FMN</keyword>
<dbReference type="InterPro" id="IPR051260">
    <property type="entry name" value="Diverse_substr_monoxygenases"/>
</dbReference>
<proteinExistence type="inferred from homology"/>
<organism evidence="7 8">
    <name type="scientific">Pseudoalteromonas spongiae</name>
    <dbReference type="NCBI Taxonomy" id="298657"/>
    <lineage>
        <taxon>Bacteria</taxon>
        <taxon>Pseudomonadati</taxon>
        <taxon>Pseudomonadota</taxon>
        <taxon>Gammaproteobacteria</taxon>
        <taxon>Alteromonadales</taxon>
        <taxon>Pseudoalteromonadaceae</taxon>
        <taxon>Pseudoalteromonas</taxon>
    </lineage>
</organism>
<dbReference type="EMBL" id="JBAWKS010000001">
    <property type="protein sequence ID" value="MEI4550838.1"/>
    <property type="molecule type" value="Genomic_DNA"/>
</dbReference>
<keyword evidence="3 7" id="KW-0560">Oxidoreductase</keyword>
<keyword evidence="4 7" id="KW-0503">Monooxygenase</keyword>